<accession>A0ABP8K9S8</accession>
<feature type="region of interest" description="Disordered" evidence="1">
    <location>
        <begin position="152"/>
        <end position="177"/>
    </location>
</feature>
<protein>
    <submittedName>
        <fullName evidence="2">Uncharacterized protein</fullName>
    </submittedName>
</protein>
<feature type="region of interest" description="Disordered" evidence="1">
    <location>
        <begin position="272"/>
        <end position="345"/>
    </location>
</feature>
<sequence length="454" mass="49854">MLTSLLVGWPASAQRSTTYQTQVETATFQMLRATVEFLASDTKTFGYVSRPKCDDCTTDDDLQLFIKENKLQRADDLVRDGRRKSQDLQRRTPPTNPENTNRVLSTLQTYLIDKVTAGIGRRHRLQLPAYSTYKAELDRIVSEAVTVPVADSALAQNTPSETETDTSSSSLPPQNEPAMNEAQAIDYGFWALCLSILNLAGLLYLLFFKRPPAAPVESRQPAAGEQIRELSHRLKVVESERVKLENRVKRLEEERGQVQGLQNKVQALETAAQRTEQNMARAAEALSVASGTVAPQAASRPTQPADTKPPVSPAAPSQASAPASPQPAAQAYRPGQSAAPAQPANRIKPKITTFYARNADLGDGFSVSSLLTAPDRDTVFEIQLVNDGQAEYRVADNADAQRMALSDPYSFLNETCMYMTQPQPGSRIRTDQPGKLALQGEKWTITDKAQISFV</sequence>
<evidence type="ECO:0000313" key="2">
    <source>
        <dbReference type="EMBL" id="GAA4402306.1"/>
    </source>
</evidence>
<comment type="caution">
    <text evidence="2">The sequence shown here is derived from an EMBL/GenBank/DDBJ whole genome shotgun (WGS) entry which is preliminary data.</text>
</comment>
<evidence type="ECO:0000313" key="3">
    <source>
        <dbReference type="Proteomes" id="UP001500936"/>
    </source>
</evidence>
<keyword evidence="3" id="KW-1185">Reference proteome</keyword>
<dbReference type="EMBL" id="BAABHB010000003">
    <property type="protein sequence ID" value="GAA4402306.1"/>
    <property type="molecule type" value="Genomic_DNA"/>
</dbReference>
<name>A0ABP8K9S8_9BACT</name>
<proteinExistence type="predicted"/>
<feature type="compositionally biased region" description="Basic and acidic residues" evidence="1">
    <location>
        <begin position="76"/>
        <end position="90"/>
    </location>
</feature>
<evidence type="ECO:0000256" key="1">
    <source>
        <dbReference type="SAM" id="MobiDB-lite"/>
    </source>
</evidence>
<feature type="compositionally biased region" description="Low complexity" evidence="1">
    <location>
        <begin position="314"/>
        <end position="331"/>
    </location>
</feature>
<feature type="compositionally biased region" description="Low complexity" evidence="1">
    <location>
        <begin position="158"/>
        <end position="170"/>
    </location>
</feature>
<organism evidence="2 3">
    <name type="scientific">Nibrella viscosa</name>
    <dbReference type="NCBI Taxonomy" id="1084524"/>
    <lineage>
        <taxon>Bacteria</taxon>
        <taxon>Pseudomonadati</taxon>
        <taxon>Bacteroidota</taxon>
        <taxon>Cytophagia</taxon>
        <taxon>Cytophagales</taxon>
        <taxon>Spirosomataceae</taxon>
        <taxon>Nibrella</taxon>
    </lineage>
</organism>
<gene>
    <name evidence="2" type="ORF">GCM10023187_17260</name>
</gene>
<reference evidence="3" key="1">
    <citation type="journal article" date="2019" name="Int. J. Syst. Evol. Microbiol.">
        <title>The Global Catalogue of Microorganisms (GCM) 10K type strain sequencing project: providing services to taxonomists for standard genome sequencing and annotation.</title>
        <authorList>
            <consortium name="The Broad Institute Genomics Platform"/>
            <consortium name="The Broad Institute Genome Sequencing Center for Infectious Disease"/>
            <person name="Wu L."/>
            <person name="Ma J."/>
        </authorList>
    </citation>
    <scope>NUCLEOTIDE SEQUENCE [LARGE SCALE GENOMIC DNA]</scope>
    <source>
        <strain evidence="3">JCM 17925</strain>
    </source>
</reference>
<feature type="region of interest" description="Disordered" evidence="1">
    <location>
        <begin position="76"/>
        <end position="101"/>
    </location>
</feature>
<dbReference type="Proteomes" id="UP001500936">
    <property type="component" value="Unassembled WGS sequence"/>
</dbReference>